<dbReference type="AlphaFoldDB" id="A0A850HJZ3"/>
<dbReference type="InterPro" id="IPR035398">
    <property type="entry name" value="Bac_rhamnosid_C"/>
</dbReference>
<evidence type="ECO:0000313" key="10">
    <source>
        <dbReference type="Proteomes" id="UP000528555"/>
    </source>
</evidence>
<dbReference type="InterPro" id="IPR008928">
    <property type="entry name" value="6-hairpin_glycosidase_sf"/>
</dbReference>
<dbReference type="GO" id="GO:0005975">
    <property type="term" value="P:carbohydrate metabolic process"/>
    <property type="evidence" value="ECO:0007669"/>
    <property type="project" value="InterPro"/>
</dbReference>
<sequence>MEKIEQLRCNGEEHPLSVEDSNIVLSFKAVNEGVSLDTSKVAVQIADSKETEKNLIYQAEKSGEGMVSLTCDVKELKAHTRYYYRINVWNQDSVEIGWSDWSWFETGFLDEEKQTSFIRADYEKERKEESECLLMRRDFEVSGKIKRAKVYVTAKGLYEFRMNGEKIGKDYLTPGFTNYKCRTQYQAYDVTNQLKEGKNTVGFILGDGWYKGYINWNEKRNWYGDHKAAFMYLRIEKEDGDVEVLRTDETFTWAVSPILVSEIYHGEVYDARREIKGWDTPEFDAQQLFRPVLLDRDGTDTLILTENTPVRCVRTLKPLRMIRTPKGETLVDFGQILVGNVRITVSGERGQKVHIKHGEMLDKEGNFYCENIAPSKQEVEYILSGEGTETYLPRFTFQDFRYIKILEFPGEPTADCFEAEVWSSFDEETGMFRCSDEKINQLYRNTKWSQRGNFIDVPIAGPQRTERLGWTGDAQIFAKTACYHMDVRRFYKKWLNDLRTEQFSTGAVPWVVPNVLGDEEYECLDFFTPVQKDPTSAAWGDAALIIPWELYQQYGDKGVLENQYESMKRYVEYMRNTSGGEAVFEEGFHYGDWFALDAYEGSFVGATPKALIATAFYAYSTEILSKAAGVLGKEAEQKEYQELREKIKAAFIKKYCDQSGRMTVETQTACVLALQFGLIEEAQIPVVAEQLMEYLKARNGHISTGFVGTGYILHVLAKYGHPEMAYQLLFNEDCPSWLYQVNCGATTIWEHWDGYKPDGSFWEPWMNSFNHYAYGCVGDFLYSAVAGIVPDEQKPGYQHFYLRPIFTDRLGFAECSLETVRGEIYVKWEKETDGYAIEVRVPFASTATLIVPEEGKETIKLLKTGNYNFKYKG</sequence>
<dbReference type="PANTHER" id="PTHR33307:SF6">
    <property type="entry name" value="ALPHA-RHAMNOSIDASE (EUROFUNG)-RELATED"/>
    <property type="match status" value="1"/>
</dbReference>
<dbReference type="Pfam" id="PF08531">
    <property type="entry name" value="Bac_rhamnosid_N"/>
    <property type="match status" value="1"/>
</dbReference>
<feature type="domain" description="Alpha-L-rhamnosidase concanavalin-like" evidence="4">
    <location>
        <begin position="323"/>
        <end position="421"/>
    </location>
</feature>
<feature type="domain" description="Bacterial alpha-L-rhamnosidase N-terminal" evidence="5">
    <location>
        <begin position="144"/>
        <end position="312"/>
    </location>
</feature>
<dbReference type="Proteomes" id="UP000701680">
    <property type="component" value="Unassembled WGS sequence"/>
</dbReference>
<reference evidence="10 11" key="1">
    <citation type="journal article" date="2020" name="Cell Host Microbe">
        <title>Functional and Genomic Variation between Human-Derived Isolates of Lachnospiraceae Reveals Inter- and Intra-Species Diversity.</title>
        <authorList>
            <person name="Sorbara M.T."/>
            <person name="Littmann E.R."/>
            <person name="Fontana E."/>
            <person name="Moody T.U."/>
            <person name="Kohout C.E."/>
            <person name="Gjonbalaj M."/>
            <person name="Eaton V."/>
            <person name="Seok R."/>
            <person name="Leiner I.M."/>
            <person name="Pamer E.G."/>
        </authorList>
    </citation>
    <scope>NUCLEOTIDE SEQUENCE [LARGE SCALE GENOMIC DNA]</scope>
    <source>
        <strain evidence="9 10">MSK.17.11</strain>
        <strain evidence="8 11">MSK.17.38</strain>
    </source>
</reference>
<accession>A0A850HJZ3</accession>
<feature type="domain" description="Alpha-L-rhamnosidase C-terminal" evidence="7">
    <location>
        <begin position="792"/>
        <end position="860"/>
    </location>
</feature>
<dbReference type="Gene3D" id="2.60.120.260">
    <property type="entry name" value="Galactose-binding domain-like"/>
    <property type="match status" value="2"/>
</dbReference>
<dbReference type="Gene3D" id="2.60.420.10">
    <property type="entry name" value="Maltose phosphorylase, domain 3"/>
    <property type="match status" value="1"/>
</dbReference>
<dbReference type="SUPFAM" id="SSF48208">
    <property type="entry name" value="Six-hairpin glycosidases"/>
    <property type="match status" value="1"/>
</dbReference>
<evidence type="ECO:0000256" key="1">
    <source>
        <dbReference type="ARBA" id="ARBA00001445"/>
    </source>
</evidence>
<organism evidence="9 10">
    <name type="scientific">Dorea phocaeensis</name>
    <dbReference type="NCBI Taxonomy" id="2040291"/>
    <lineage>
        <taxon>Bacteria</taxon>
        <taxon>Bacillati</taxon>
        <taxon>Bacillota</taxon>
        <taxon>Clostridia</taxon>
        <taxon>Lachnospirales</taxon>
        <taxon>Lachnospiraceae</taxon>
        <taxon>Dorea</taxon>
    </lineage>
</organism>
<dbReference type="Pfam" id="PF05592">
    <property type="entry name" value="Bac_rhamnosid"/>
    <property type="match status" value="1"/>
</dbReference>
<dbReference type="Pfam" id="PF25788">
    <property type="entry name" value="Ig_Rha78A_N"/>
    <property type="match status" value="1"/>
</dbReference>
<proteinExistence type="predicted"/>
<comment type="caution">
    <text evidence="9">The sequence shown here is derived from an EMBL/GenBank/DDBJ whole genome shotgun (WGS) entry which is preliminary data.</text>
</comment>
<dbReference type="InterPro" id="IPR013737">
    <property type="entry name" value="Bac_rhamnosid_N"/>
</dbReference>
<protein>
    <recommendedName>
        <fullName evidence="2">alpha-L-rhamnosidase</fullName>
        <ecNumber evidence="2">3.2.1.40</ecNumber>
    </recommendedName>
</protein>
<gene>
    <name evidence="9" type="ORF">G5A66_08380</name>
    <name evidence="8" type="ORF">G5A75_08400</name>
</gene>
<keyword evidence="10" id="KW-1185">Reference proteome</keyword>
<dbReference type="PANTHER" id="PTHR33307">
    <property type="entry name" value="ALPHA-RHAMNOSIDASE (EUROFUNG)"/>
    <property type="match status" value="1"/>
</dbReference>
<dbReference type="Proteomes" id="UP000528555">
    <property type="component" value="Unassembled WGS sequence"/>
</dbReference>
<dbReference type="GO" id="GO:0030596">
    <property type="term" value="F:alpha-L-rhamnosidase activity"/>
    <property type="evidence" value="ECO:0007669"/>
    <property type="project" value="UniProtKB-EC"/>
</dbReference>
<dbReference type="Pfam" id="PF17390">
    <property type="entry name" value="Bac_rhamnosid_C"/>
    <property type="match status" value="1"/>
</dbReference>
<reference evidence="9" key="2">
    <citation type="submission" date="2020-02" db="EMBL/GenBank/DDBJ databases">
        <authorList>
            <person name="Littmann E."/>
            <person name="Sorbara M."/>
        </authorList>
    </citation>
    <scope>NUCLEOTIDE SEQUENCE</scope>
    <source>
        <strain evidence="9">MSK.17.11</strain>
        <strain evidence="8">MSK.17.38</strain>
    </source>
</reference>
<dbReference type="EMBL" id="JAAIUO010000005">
    <property type="protein sequence ID" value="NSK14886.1"/>
    <property type="molecule type" value="Genomic_DNA"/>
</dbReference>
<dbReference type="InterPro" id="IPR035396">
    <property type="entry name" value="Bac_rhamnosid6H"/>
</dbReference>
<name>A0A850HJZ3_9FIRM</name>
<evidence type="ECO:0000259" key="4">
    <source>
        <dbReference type="Pfam" id="PF05592"/>
    </source>
</evidence>
<dbReference type="EMBL" id="JAAITX010000005">
    <property type="protein sequence ID" value="NVH58660.1"/>
    <property type="molecule type" value="Genomic_DNA"/>
</dbReference>
<evidence type="ECO:0000259" key="5">
    <source>
        <dbReference type="Pfam" id="PF08531"/>
    </source>
</evidence>
<dbReference type="Pfam" id="PF17389">
    <property type="entry name" value="Bac_rhamnosid6H"/>
    <property type="match status" value="1"/>
</dbReference>
<evidence type="ECO:0000259" key="6">
    <source>
        <dbReference type="Pfam" id="PF17389"/>
    </source>
</evidence>
<dbReference type="PIRSF" id="PIRSF010631">
    <property type="entry name" value="A-rhamnsds"/>
    <property type="match status" value="1"/>
</dbReference>
<feature type="domain" description="Alpha-L-rhamnosidase six-hairpin glycosidase" evidence="6">
    <location>
        <begin position="428"/>
        <end position="785"/>
    </location>
</feature>
<evidence type="ECO:0000259" key="7">
    <source>
        <dbReference type="Pfam" id="PF17390"/>
    </source>
</evidence>
<dbReference type="InterPro" id="IPR016007">
    <property type="entry name" value="Alpha_rhamnosid"/>
</dbReference>
<dbReference type="Gene3D" id="1.50.10.10">
    <property type="match status" value="1"/>
</dbReference>
<comment type="catalytic activity">
    <reaction evidence="1">
        <text>Hydrolysis of terminal non-reducing alpha-L-rhamnose residues in alpha-L-rhamnosides.</text>
        <dbReference type="EC" id="3.2.1.40"/>
    </reaction>
</comment>
<evidence type="ECO:0000313" key="8">
    <source>
        <dbReference type="EMBL" id="NSK14886.1"/>
    </source>
</evidence>
<evidence type="ECO:0000256" key="2">
    <source>
        <dbReference type="ARBA" id="ARBA00012652"/>
    </source>
</evidence>
<evidence type="ECO:0000313" key="9">
    <source>
        <dbReference type="EMBL" id="NVH58660.1"/>
    </source>
</evidence>
<evidence type="ECO:0000313" key="11">
    <source>
        <dbReference type="Proteomes" id="UP000701680"/>
    </source>
</evidence>
<dbReference type="InterPro" id="IPR008902">
    <property type="entry name" value="Rhamnosid_concanavalin"/>
</dbReference>
<dbReference type="InterPro" id="IPR012341">
    <property type="entry name" value="6hp_glycosidase-like_sf"/>
</dbReference>
<dbReference type="RefSeq" id="WP_173814800.1">
    <property type="nucleotide sequence ID" value="NZ_JAAITX010000005.1"/>
</dbReference>
<keyword evidence="3 9" id="KW-0378">Hydrolase</keyword>
<dbReference type="EC" id="3.2.1.40" evidence="2"/>
<evidence type="ECO:0000256" key="3">
    <source>
        <dbReference type="ARBA" id="ARBA00022801"/>
    </source>
</evidence>